<feature type="domain" description="Methyltransferase type 11" evidence="1">
    <location>
        <begin position="39"/>
        <end position="134"/>
    </location>
</feature>
<comment type="caution">
    <text evidence="2">The sequence shown here is derived from an EMBL/GenBank/DDBJ whole genome shotgun (WGS) entry which is preliminary data.</text>
</comment>
<dbReference type="CDD" id="cd02440">
    <property type="entry name" value="AdoMet_MTases"/>
    <property type="match status" value="1"/>
</dbReference>
<proteinExistence type="predicted"/>
<dbReference type="SUPFAM" id="SSF53335">
    <property type="entry name" value="S-adenosyl-L-methionine-dependent methyltransferases"/>
    <property type="match status" value="1"/>
</dbReference>
<evidence type="ECO:0000313" key="3">
    <source>
        <dbReference type="Proteomes" id="UP000310458"/>
    </source>
</evidence>
<dbReference type="OrthoDB" id="9805171at2"/>
<dbReference type="Gene3D" id="3.40.50.150">
    <property type="entry name" value="Vaccinia Virus protein VP39"/>
    <property type="match status" value="1"/>
</dbReference>
<keyword evidence="2" id="KW-0489">Methyltransferase</keyword>
<reference evidence="2 3" key="1">
    <citation type="submission" date="2019-05" db="EMBL/GenBank/DDBJ databases">
        <title>Nesterenkonia sp. GY074 isolated from the Southern Atlantic Ocean.</title>
        <authorList>
            <person name="Zhang G."/>
        </authorList>
    </citation>
    <scope>NUCLEOTIDE SEQUENCE [LARGE SCALE GENOMIC DNA]</scope>
    <source>
        <strain evidence="2 3">GY074</strain>
    </source>
</reference>
<dbReference type="InterPro" id="IPR013216">
    <property type="entry name" value="Methyltransf_11"/>
</dbReference>
<protein>
    <submittedName>
        <fullName evidence="2">Class I SAM-dependent methyltransferase</fullName>
    </submittedName>
</protein>
<keyword evidence="2" id="KW-0808">Transferase</keyword>
<gene>
    <name evidence="2" type="ORF">FEF26_14660</name>
</gene>
<dbReference type="Proteomes" id="UP000310458">
    <property type="component" value="Unassembled WGS sequence"/>
</dbReference>
<organism evidence="2 3">
    <name type="scientific">Nesterenkonia salmonea</name>
    <dbReference type="NCBI Taxonomy" id="1804987"/>
    <lineage>
        <taxon>Bacteria</taxon>
        <taxon>Bacillati</taxon>
        <taxon>Actinomycetota</taxon>
        <taxon>Actinomycetes</taxon>
        <taxon>Micrococcales</taxon>
        <taxon>Micrococcaceae</taxon>
        <taxon>Nesterenkonia</taxon>
    </lineage>
</organism>
<evidence type="ECO:0000313" key="2">
    <source>
        <dbReference type="EMBL" id="TLP92604.1"/>
    </source>
</evidence>
<dbReference type="EMBL" id="VAVZ01000062">
    <property type="protein sequence ID" value="TLP92604.1"/>
    <property type="molecule type" value="Genomic_DNA"/>
</dbReference>
<evidence type="ECO:0000259" key="1">
    <source>
        <dbReference type="Pfam" id="PF08241"/>
    </source>
</evidence>
<dbReference type="GO" id="GO:0008757">
    <property type="term" value="F:S-adenosylmethionine-dependent methyltransferase activity"/>
    <property type="evidence" value="ECO:0007669"/>
    <property type="project" value="InterPro"/>
</dbReference>
<name>A0A5R9B708_9MICC</name>
<dbReference type="AlphaFoldDB" id="A0A5R9B708"/>
<keyword evidence="3" id="KW-1185">Reference proteome</keyword>
<dbReference type="PANTHER" id="PTHR43591">
    <property type="entry name" value="METHYLTRANSFERASE"/>
    <property type="match status" value="1"/>
</dbReference>
<accession>A0A5R9B708</accession>
<dbReference type="Pfam" id="PF08241">
    <property type="entry name" value="Methyltransf_11"/>
    <property type="match status" value="1"/>
</dbReference>
<dbReference type="InterPro" id="IPR029063">
    <property type="entry name" value="SAM-dependent_MTases_sf"/>
</dbReference>
<sequence>MPIMSALEGLLCRSGPWRHVARRMLPWSTQGFALTGEVLEIGGGSGTMAAELARTNRQVHLTVTDLDPTMVRAARHGLARLPQTTAEQADATHLHYDKESFDVVTSFLMLHHVIDWESAVSEASRVLRPGGLFLGYDLVASRMTTLAHMVDRSPHRLIEQGQLEAVLAQAGFERGSVRYSFGGLVLRFASRKAYTPVVVDLNTETP</sequence>
<dbReference type="GO" id="GO:0032259">
    <property type="term" value="P:methylation"/>
    <property type="evidence" value="ECO:0007669"/>
    <property type="project" value="UniProtKB-KW"/>
</dbReference>